<dbReference type="GO" id="GO:0003735">
    <property type="term" value="F:structural constituent of ribosome"/>
    <property type="evidence" value="ECO:0007669"/>
    <property type="project" value="InterPro"/>
</dbReference>
<gene>
    <name evidence="4" type="primary">rpl30</name>
    <name evidence="6" type="ORF">FJY86_00560</name>
</gene>
<reference evidence="6" key="1">
    <citation type="submission" date="2019-03" db="EMBL/GenBank/DDBJ databases">
        <title>Lake Tanganyika Metagenome-Assembled Genomes (MAGs).</title>
        <authorList>
            <person name="Tran P."/>
        </authorList>
    </citation>
    <scope>NUCLEOTIDE SEQUENCE</scope>
    <source>
        <strain evidence="6">M_DeepCast_50m_m2_156</strain>
    </source>
</reference>
<dbReference type="InterPro" id="IPR039699">
    <property type="entry name" value="Ribosomal_uL30"/>
</dbReference>
<evidence type="ECO:0000259" key="5">
    <source>
        <dbReference type="Pfam" id="PF00327"/>
    </source>
</evidence>
<dbReference type="GO" id="GO:0000463">
    <property type="term" value="P:maturation of LSU-rRNA from tricistronic rRNA transcript (SSU-rRNA, 5.8S rRNA, LSU-rRNA)"/>
    <property type="evidence" value="ECO:0007669"/>
    <property type="project" value="TreeGrafter"/>
</dbReference>
<evidence type="ECO:0000256" key="4">
    <source>
        <dbReference type="HAMAP-Rule" id="MF_01371"/>
    </source>
</evidence>
<comment type="subunit">
    <text evidence="4">Part of the 50S ribosomal subunit.</text>
</comment>
<dbReference type="PROSITE" id="PS00634">
    <property type="entry name" value="RIBOSOMAL_L30"/>
    <property type="match status" value="1"/>
</dbReference>
<evidence type="ECO:0000313" key="7">
    <source>
        <dbReference type="Proteomes" id="UP000774699"/>
    </source>
</evidence>
<evidence type="ECO:0000256" key="3">
    <source>
        <dbReference type="ARBA" id="ARBA00023274"/>
    </source>
</evidence>
<dbReference type="GO" id="GO:0006412">
    <property type="term" value="P:translation"/>
    <property type="evidence" value="ECO:0007669"/>
    <property type="project" value="UniProtKB-UniRule"/>
</dbReference>
<protein>
    <recommendedName>
        <fullName evidence="4">Large ribosomal subunit protein uL30</fullName>
    </recommendedName>
</protein>
<dbReference type="EMBL" id="VGJJ01000002">
    <property type="protein sequence ID" value="MBM3281818.1"/>
    <property type="molecule type" value="Genomic_DNA"/>
</dbReference>
<dbReference type="Gene3D" id="1.10.15.30">
    <property type="match status" value="1"/>
</dbReference>
<dbReference type="Pfam" id="PF00327">
    <property type="entry name" value="Ribosomal_L30"/>
    <property type="match status" value="1"/>
</dbReference>
<evidence type="ECO:0000256" key="2">
    <source>
        <dbReference type="ARBA" id="ARBA00022980"/>
    </source>
</evidence>
<dbReference type="PANTHER" id="PTHR11524:SF16">
    <property type="entry name" value="LARGE RIBOSOMAL SUBUNIT PROTEIN UL30"/>
    <property type="match status" value="1"/>
</dbReference>
<sequence>MYAIVRVRGLKDIRPATKTALKTLQLDRKNHCVLVPVNESTKGLLHQVKDYVAFGTLKVETLSTLLQKRARLEGDKPLSMDFLKKHQLDSIAALAKALHEEKTTLSKVGVKPVMRLNSPRKGYGHVGIKKGVGLKGPLGFHENGLDEMITQMM</sequence>
<feature type="domain" description="Large ribosomal subunit protein uL30-like ferredoxin-like fold" evidence="5">
    <location>
        <begin position="2"/>
        <end position="52"/>
    </location>
</feature>
<comment type="caution">
    <text evidence="6">The sequence shown here is derived from an EMBL/GenBank/DDBJ whole genome shotgun (WGS) entry which is preliminary data.</text>
</comment>
<dbReference type="InterPro" id="IPR005997">
    <property type="entry name" value="Ribosomal_uL30_arc"/>
</dbReference>
<evidence type="ECO:0000313" key="6">
    <source>
        <dbReference type="EMBL" id="MBM3281818.1"/>
    </source>
</evidence>
<keyword evidence="2 4" id="KW-0689">Ribosomal protein</keyword>
<accession>A0A8T4CA30</accession>
<dbReference type="InterPro" id="IPR018038">
    <property type="entry name" value="Ribosomal_uL30_CS"/>
</dbReference>
<proteinExistence type="inferred from homology"/>
<comment type="similarity">
    <text evidence="1 4">Belongs to the universal ribosomal protein uL30 family.</text>
</comment>
<dbReference type="InterPro" id="IPR035808">
    <property type="entry name" value="Ribosomal_uL30_euk_arc"/>
</dbReference>
<dbReference type="HAMAP" id="MF_01371_A">
    <property type="entry name" value="Ribosomal_uL30_A"/>
    <property type="match status" value="1"/>
</dbReference>
<dbReference type="GO" id="GO:0022625">
    <property type="term" value="C:cytosolic large ribosomal subunit"/>
    <property type="evidence" value="ECO:0007669"/>
    <property type="project" value="TreeGrafter"/>
</dbReference>
<dbReference type="InterPro" id="IPR036919">
    <property type="entry name" value="Ribo_uL30_ferredoxin-like_sf"/>
</dbReference>
<dbReference type="Proteomes" id="UP000774699">
    <property type="component" value="Unassembled WGS sequence"/>
</dbReference>
<dbReference type="Gene3D" id="3.30.1390.20">
    <property type="entry name" value="Ribosomal protein L30, ferredoxin-like fold domain"/>
    <property type="match status" value="1"/>
</dbReference>
<evidence type="ECO:0000256" key="1">
    <source>
        <dbReference type="ARBA" id="ARBA00007594"/>
    </source>
</evidence>
<dbReference type="InterPro" id="IPR016082">
    <property type="entry name" value="Ribosomal_uL30_ferredoxin-like"/>
</dbReference>
<name>A0A8T4CA30_9ARCH</name>
<dbReference type="CDD" id="cd01657">
    <property type="entry name" value="Ribosomal_L7_archeal_euk"/>
    <property type="match status" value="1"/>
</dbReference>
<dbReference type="AlphaFoldDB" id="A0A8T4CA30"/>
<dbReference type="GO" id="GO:0003723">
    <property type="term" value="F:RNA binding"/>
    <property type="evidence" value="ECO:0007669"/>
    <property type="project" value="TreeGrafter"/>
</dbReference>
<keyword evidence="3 4" id="KW-0687">Ribonucleoprotein</keyword>
<dbReference type="NCBIfam" id="NF004711">
    <property type="entry name" value="PRK06049.1"/>
    <property type="match status" value="1"/>
</dbReference>
<dbReference type="PANTHER" id="PTHR11524">
    <property type="entry name" value="60S RIBOSOMAL PROTEIN L7"/>
    <property type="match status" value="1"/>
</dbReference>
<organism evidence="6 7">
    <name type="scientific">Candidatus Iainarchaeum sp</name>
    <dbReference type="NCBI Taxonomy" id="3101447"/>
    <lineage>
        <taxon>Archaea</taxon>
        <taxon>Candidatus Iainarchaeota</taxon>
        <taxon>Candidatus Iainarchaeia</taxon>
        <taxon>Candidatus Iainarchaeales</taxon>
        <taxon>Candidatus Iainarchaeaceae</taxon>
        <taxon>Candidatus Iainarchaeum</taxon>
    </lineage>
</organism>
<dbReference type="SUPFAM" id="SSF55129">
    <property type="entry name" value="Ribosomal protein L30p/L7e"/>
    <property type="match status" value="1"/>
</dbReference>